<evidence type="ECO:0000256" key="1">
    <source>
        <dbReference type="SAM" id="MobiDB-lite"/>
    </source>
</evidence>
<dbReference type="Proteomes" id="UP000541154">
    <property type="component" value="Unassembled WGS sequence"/>
</dbReference>
<accession>A0A8H6A0L9</accession>
<evidence type="ECO:0000313" key="3">
    <source>
        <dbReference type="Proteomes" id="UP000541154"/>
    </source>
</evidence>
<sequence length="406" mass="46259">MATRRGASLGTNTSEEERKPTVSPFNETENPPRSLILSPKPIFGPDRPLPQHLVGILEEWHKENGAQRPPCVIKNKMWRYTTMEWKTFDRQGNHVELSSFAIKQPAQYNVLILHPVDGPEKLVSCYFPFGTTYGTYLIGWHGVKNGWDPTTCAVRKFRSNIEEVQYEPEAWEAFETLVKRRAVQSKPSNTQPQVEMQTPRTGAKRRRSLPGQTQVQRPEMRPQRKSLPGPVAANNLSAPEAGETESSSSNEESEEDDESSDEEENEEDEDEEEEEEEEEEEQQQQEQEQEPASKRPRVTEPIAATPKESKVIFKLVSYKSGAIRRFPLEECKTGKEFFNKARSFFQLFDRNAEVKILSCQIASQRVQQFIFEGSEGEFTLLVEQVKSLKDTSGVLTVEVGHVLGLQ</sequence>
<feature type="compositionally biased region" description="Acidic residues" evidence="1">
    <location>
        <begin position="251"/>
        <end position="289"/>
    </location>
</feature>
<gene>
    <name evidence="2" type="ORF">ETB97_004345</name>
</gene>
<keyword evidence="3" id="KW-1185">Reference proteome</keyword>
<evidence type="ECO:0000313" key="2">
    <source>
        <dbReference type="EMBL" id="KAF5858460.1"/>
    </source>
</evidence>
<organism evidence="2 3">
    <name type="scientific">Petromyces alliaceus</name>
    <name type="common">Aspergillus alliaceus</name>
    <dbReference type="NCBI Taxonomy" id="209559"/>
    <lineage>
        <taxon>Eukaryota</taxon>
        <taxon>Fungi</taxon>
        <taxon>Dikarya</taxon>
        <taxon>Ascomycota</taxon>
        <taxon>Pezizomycotina</taxon>
        <taxon>Eurotiomycetes</taxon>
        <taxon>Eurotiomycetidae</taxon>
        <taxon>Eurotiales</taxon>
        <taxon>Aspergillaceae</taxon>
        <taxon>Aspergillus</taxon>
        <taxon>Aspergillus subgen. Circumdati</taxon>
    </lineage>
</organism>
<comment type="caution">
    <text evidence="2">The sequence shown here is derived from an EMBL/GenBank/DDBJ whole genome shotgun (WGS) entry which is preliminary data.</text>
</comment>
<feature type="compositionally biased region" description="Polar residues" evidence="1">
    <location>
        <begin position="185"/>
        <end position="200"/>
    </location>
</feature>
<feature type="region of interest" description="Disordered" evidence="1">
    <location>
        <begin position="1"/>
        <end position="33"/>
    </location>
</feature>
<proteinExistence type="predicted"/>
<feature type="region of interest" description="Disordered" evidence="1">
    <location>
        <begin position="182"/>
        <end position="303"/>
    </location>
</feature>
<name>A0A8H6A0L9_PETAA</name>
<dbReference type="AlphaFoldDB" id="A0A8H6A0L9"/>
<protein>
    <submittedName>
        <fullName evidence="2">Uncharacterized protein</fullName>
    </submittedName>
</protein>
<reference evidence="2 3" key="1">
    <citation type="submission" date="2019-04" db="EMBL/GenBank/DDBJ databases">
        <title>Aspergillus burnettii sp. nov., novel species from soil in southeast Queensland.</title>
        <authorList>
            <person name="Gilchrist C.L.M."/>
            <person name="Pitt J.I."/>
            <person name="Lange L."/>
            <person name="Lacey H.J."/>
            <person name="Vuong D."/>
            <person name="Midgley D.J."/>
            <person name="Greenfield P."/>
            <person name="Bradbury M."/>
            <person name="Lacey E."/>
            <person name="Busk P.K."/>
            <person name="Pilgaard B."/>
            <person name="Chooi Y.H."/>
            <person name="Piggott A.M."/>
        </authorList>
    </citation>
    <scope>NUCLEOTIDE SEQUENCE [LARGE SCALE GENOMIC DNA]</scope>
    <source>
        <strain evidence="2 3">FRR 5400</strain>
    </source>
</reference>
<dbReference type="EMBL" id="SPNV01000204">
    <property type="protein sequence ID" value="KAF5858460.1"/>
    <property type="molecule type" value="Genomic_DNA"/>
</dbReference>